<organism evidence="3 4">
    <name type="scientific">Artemisia annua</name>
    <name type="common">Sweet wormwood</name>
    <dbReference type="NCBI Taxonomy" id="35608"/>
    <lineage>
        <taxon>Eukaryota</taxon>
        <taxon>Viridiplantae</taxon>
        <taxon>Streptophyta</taxon>
        <taxon>Embryophyta</taxon>
        <taxon>Tracheophyta</taxon>
        <taxon>Spermatophyta</taxon>
        <taxon>Magnoliopsida</taxon>
        <taxon>eudicotyledons</taxon>
        <taxon>Gunneridae</taxon>
        <taxon>Pentapetalae</taxon>
        <taxon>asterids</taxon>
        <taxon>campanulids</taxon>
        <taxon>Asterales</taxon>
        <taxon>Asteraceae</taxon>
        <taxon>Asteroideae</taxon>
        <taxon>Anthemideae</taxon>
        <taxon>Artemisiinae</taxon>
        <taxon>Artemisia</taxon>
    </lineage>
</organism>
<dbReference type="Pfam" id="PF22922">
    <property type="entry name" value="GAF_NLP"/>
    <property type="match status" value="1"/>
</dbReference>
<dbReference type="OrthoDB" id="1693830at2759"/>
<comment type="caution">
    <text evidence="3">The sequence shown here is derived from an EMBL/GenBank/DDBJ whole genome shotgun (WGS) entry which is preliminary data.</text>
</comment>
<dbReference type="InterPro" id="IPR000270">
    <property type="entry name" value="PB1_dom"/>
</dbReference>
<dbReference type="Proteomes" id="UP000245207">
    <property type="component" value="Unassembled WGS sequence"/>
</dbReference>
<dbReference type="PANTHER" id="PTHR32002">
    <property type="entry name" value="PROTEIN NLP8"/>
    <property type="match status" value="1"/>
</dbReference>
<evidence type="ECO:0000259" key="2">
    <source>
        <dbReference type="SMART" id="SM00666"/>
    </source>
</evidence>
<dbReference type="InterPro" id="IPR055081">
    <property type="entry name" value="NLP1-9_GAF"/>
</dbReference>
<name>A0A2U1NVM3_ARTAN</name>
<evidence type="ECO:0000313" key="4">
    <source>
        <dbReference type="Proteomes" id="UP000245207"/>
    </source>
</evidence>
<dbReference type="Pfam" id="PF00564">
    <property type="entry name" value="PB1"/>
    <property type="match status" value="1"/>
</dbReference>
<reference evidence="3 4" key="1">
    <citation type="journal article" date="2018" name="Mol. Plant">
        <title>The genome of Artemisia annua provides insight into the evolution of Asteraceae family and artemisinin biosynthesis.</title>
        <authorList>
            <person name="Shen Q."/>
            <person name="Zhang L."/>
            <person name="Liao Z."/>
            <person name="Wang S."/>
            <person name="Yan T."/>
            <person name="Shi P."/>
            <person name="Liu M."/>
            <person name="Fu X."/>
            <person name="Pan Q."/>
            <person name="Wang Y."/>
            <person name="Lv Z."/>
            <person name="Lu X."/>
            <person name="Zhang F."/>
            <person name="Jiang W."/>
            <person name="Ma Y."/>
            <person name="Chen M."/>
            <person name="Hao X."/>
            <person name="Li L."/>
            <person name="Tang Y."/>
            <person name="Lv G."/>
            <person name="Zhou Y."/>
            <person name="Sun X."/>
            <person name="Brodelius P.E."/>
            <person name="Rose J.K.C."/>
            <person name="Tang K."/>
        </authorList>
    </citation>
    <scope>NUCLEOTIDE SEQUENCE [LARGE SCALE GENOMIC DNA]</scope>
    <source>
        <strain evidence="4">cv. Huhao1</strain>
        <tissue evidence="3">Leaf</tissue>
    </source>
</reference>
<dbReference type="STRING" id="35608.A0A2U1NVM3"/>
<proteinExistence type="predicted"/>
<dbReference type="GO" id="GO:0003700">
    <property type="term" value="F:DNA-binding transcription factor activity"/>
    <property type="evidence" value="ECO:0007669"/>
    <property type="project" value="InterPro"/>
</dbReference>
<evidence type="ECO:0000313" key="3">
    <source>
        <dbReference type="EMBL" id="PWA77541.1"/>
    </source>
</evidence>
<dbReference type="EMBL" id="PKPP01002113">
    <property type="protein sequence ID" value="PWA77541.1"/>
    <property type="molecule type" value="Genomic_DNA"/>
</dbReference>
<sequence length="588" mass="67159">MFRHYVNDMITYTGGAESSGFGSDMISNKISIEKPTLAFSGEERYLTKLWVSRKADELYDPSQDGFELSADNIDQHTIHDKMKTVLKMLVFREQQVLVQFWSPRVVGKHRLLTTIDQPFGLGLVNEELYSYRRDSEHKFYDVHKDHGTEDLSPPARVFRLGLPEWTSNITNYVPKDFPQKECAIRCNLNGYLALPVFNLTTGSRVGVIELLTSSKHPSYAYEVQQFQRALKTQNLTCDGPVSDVINEGRRNELEKIFSVLRIVCDYYRLSLAQTWAVSSLSTIASHEQVLRMSCNSFDSRCLGKVCMSTCGLPYYVKDLALWPFLEACMERHLDKFCGLVGRALLSLGSCYCEDVTKLSEEEYPLVHFARMHGLTGSFAIHLHSVETNDDYVLEFFLPSHMKDIKHVLNLVQLLKHYFEVASQFELGDKSFIEVVGPPMDLCVNIEPDTMDTFSDVQDIARTDFVDVPDECSSTSVSTASTEGGETSKPLEQGRKYKRASKNMVYVKATYGENSKGFWFSIPSGLWKLKNKVAKRFKLKRQMIRLKYWDEDNDLILFSSNDDLEFAKIASGNNNRINLICEGVRHRVD</sequence>
<feature type="domain" description="PB1" evidence="2">
    <location>
        <begin position="503"/>
        <end position="583"/>
    </location>
</feature>
<dbReference type="CDD" id="cd05992">
    <property type="entry name" value="PB1"/>
    <property type="match status" value="1"/>
</dbReference>
<accession>A0A2U1NVM3</accession>
<keyword evidence="4" id="KW-1185">Reference proteome</keyword>
<feature type="region of interest" description="Disordered" evidence="1">
    <location>
        <begin position="471"/>
        <end position="490"/>
    </location>
</feature>
<dbReference type="SMART" id="SM00666">
    <property type="entry name" value="PB1"/>
    <property type="match status" value="1"/>
</dbReference>
<dbReference type="InterPro" id="IPR045012">
    <property type="entry name" value="NLP"/>
</dbReference>
<dbReference type="PANTHER" id="PTHR32002:SF35">
    <property type="entry name" value="PROTEIN NLP6"/>
    <property type="match status" value="1"/>
</dbReference>
<protein>
    <submittedName>
        <fullName evidence="3">NIN-like protein</fullName>
    </submittedName>
</protein>
<evidence type="ECO:0000256" key="1">
    <source>
        <dbReference type="SAM" id="MobiDB-lite"/>
    </source>
</evidence>
<dbReference type="Gene3D" id="3.10.20.90">
    <property type="entry name" value="Phosphatidylinositol 3-kinase Catalytic Subunit, Chain A, domain 1"/>
    <property type="match status" value="1"/>
</dbReference>
<gene>
    <name evidence="3" type="ORF">CTI12_AA223070</name>
</gene>
<feature type="compositionally biased region" description="Polar residues" evidence="1">
    <location>
        <begin position="471"/>
        <end position="484"/>
    </location>
</feature>
<dbReference type="SUPFAM" id="SSF54277">
    <property type="entry name" value="CAD &amp; PB1 domains"/>
    <property type="match status" value="1"/>
</dbReference>
<dbReference type="AlphaFoldDB" id="A0A2U1NVM3"/>